<evidence type="ECO:0000256" key="3">
    <source>
        <dbReference type="ARBA" id="ARBA00016197"/>
    </source>
</evidence>
<dbReference type="Proteomes" id="UP000054565">
    <property type="component" value="Unassembled WGS sequence"/>
</dbReference>
<dbReference type="GO" id="GO:0005739">
    <property type="term" value="C:mitochondrion"/>
    <property type="evidence" value="ECO:0007669"/>
    <property type="project" value="UniProtKB-SubCell"/>
</dbReference>
<evidence type="ECO:0000259" key="8">
    <source>
        <dbReference type="Pfam" id="PF01636"/>
    </source>
</evidence>
<dbReference type="Gene3D" id="3.90.1200.10">
    <property type="match status" value="1"/>
</dbReference>
<dbReference type="PANTHER" id="PTHR36091">
    <property type="entry name" value="ALTERED INHERITANCE OF MITOCHONDRIA PROTEIN 9, MITOCHONDRIAL"/>
    <property type="match status" value="1"/>
</dbReference>
<sequence>MLGRPAPFARCIRCISPAFYPALYHQLPPRPLRMGGKVSSPVPSAHYPSTSRPFSGNSGNKIYPVPSQGQDPCSYTAGRFLHQDELQRNARHVQFSFSTLCEVAIGLCQGASRVTSYEKKEGGYNRVFVLACDNGERLVARIPTRVAGAPRLTTNSEVATIAYLQSKTSLPLPKVLAWNDDPSNPVGAEYIIQAHVDGVLLHEQWPQMDGLQHMQCTKHLSLKIPEMTSLNFPAYGNIYFSDAPIEAALKVPLQDDDRFCIGPYCSPLFWHRGAGEPELYGEPSENRGPWKTLDDYVSGLIDTALSRIPKQPDNHLPYRGSVEEHIRLVNICRETMHKLVQSSRIQEAGTPTLIHADYNKRNIFVSADDPTVITMIIDWQLTCVEPAFIYAHMTPDFAALPDTDPSEDNNEPKSKEEEKLLSDLSICNQTYNVIMTYKNRKIKPGRLLDPTFFRLFHYCFMTWRDGIPAIRQELIDLSALWDKPELGLPAPYPYAPSEGELAEHRKQYEDFEATQKLKTWLKISLQTTSDGWMPNELWEDAREANRMAYEQWMETARESEARGDDSMTVEKAEKLWPFDAR</sequence>
<dbReference type="EMBL" id="DS028094">
    <property type="protein sequence ID" value="KMP04115.1"/>
    <property type="molecule type" value="Genomic_DNA"/>
</dbReference>
<feature type="region of interest" description="Disordered" evidence="7">
    <location>
        <begin position="400"/>
        <end position="419"/>
    </location>
</feature>
<evidence type="ECO:0000256" key="6">
    <source>
        <dbReference type="ARBA" id="ARBA00031849"/>
    </source>
</evidence>
<comment type="similarity">
    <text evidence="2">Belongs to the AIM9 family.</text>
</comment>
<comment type="subcellular location">
    <subcellularLocation>
        <location evidence="1">Mitochondrion</location>
    </subcellularLocation>
</comment>
<keyword evidence="5" id="KW-0496">Mitochondrion</keyword>
<dbReference type="InterPro" id="IPR002575">
    <property type="entry name" value="Aminoglycoside_PTrfase"/>
</dbReference>
<feature type="compositionally biased region" description="Basic and acidic residues" evidence="7">
    <location>
        <begin position="410"/>
        <end position="419"/>
    </location>
</feature>
<feature type="compositionally biased region" description="Polar residues" evidence="7">
    <location>
        <begin position="47"/>
        <end position="60"/>
    </location>
</feature>
<name>A0A0J6Y8S9_COCIT</name>
<evidence type="ECO:0000313" key="10">
    <source>
        <dbReference type="Proteomes" id="UP000054565"/>
    </source>
</evidence>
<dbReference type="SUPFAM" id="SSF56112">
    <property type="entry name" value="Protein kinase-like (PK-like)"/>
    <property type="match status" value="1"/>
</dbReference>
<evidence type="ECO:0000256" key="1">
    <source>
        <dbReference type="ARBA" id="ARBA00004173"/>
    </source>
</evidence>
<dbReference type="InterPro" id="IPR051035">
    <property type="entry name" value="Mito_inheritance_9"/>
</dbReference>
<dbReference type="Pfam" id="PF01636">
    <property type="entry name" value="APH"/>
    <property type="match status" value="1"/>
</dbReference>
<accession>A0A0J6Y8S9</accession>
<organism evidence="9 10">
    <name type="scientific">Coccidioides immitis RMSCC 2394</name>
    <dbReference type="NCBI Taxonomy" id="404692"/>
    <lineage>
        <taxon>Eukaryota</taxon>
        <taxon>Fungi</taxon>
        <taxon>Dikarya</taxon>
        <taxon>Ascomycota</taxon>
        <taxon>Pezizomycotina</taxon>
        <taxon>Eurotiomycetes</taxon>
        <taxon>Eurotiomycetidae</taxon>
        <taxon>Onygenales</taxon>
        <taxon>Onygenaceae</taxon>
        <taxon>Coccidioides</taxon>
    </lineage>
</organism>
<reference evidence="10" key="1">
    <citation type="journal article" date="2010" name="Genome Res.">
        <title>Population genomic sequencing of Coccidioides fungi reveals recent hybridization and transposon control.</title>
        <authorList>
            <person name="Neafsey D.E."/>
            <person name="Barker B.M."/>
            <person name="Sharpton T.J."/>
            <person name="Stajich J.E."/>
            <person name="Park D.J."/>
            <person name="Whiston E."/>
            <person name="Hung C.-Y."/>
            <person name="McMahan C."/>
            <person name="White J."/>
            <person name="Sykes S."/>
            <person name="Heiman D."/>
            <person name="Young S."/>
            <person name="Zeng Q."/>
            <person name="Abouelleil A."/>
            <person name="Aftuck L."/>
            <person name="Bessette D."/>
            <person name="Brown A."/>
            <person name="FitzGerald M."/>
            <person name="Lui A."/>
            <person name="Macdonald J.P."/>
            <person name="Priest M."/>
            <person name="Orbach M.J."/>
            <person name="Galgiani J.N."/>
            <person name="Kirkland T.N."/>
            <person name="Cole G.T."/>
            <person name="Birren B.W."/>
            <person name="Henn M.R."/>
            <person name="Taylor J.W."/>
            <person name="Rounsley S.D."/>
        </authorList>
    </citation>
    <scope>NUCLEOTIDE SEQUENCE [LARGE SCALE GENOMIC DNA]</scope>
    <source>
        <strain evidence="10">RMSCC 2394</strain>
    </source>
</reference>
<evidence type="ECO:0000256" key="4">
    <source>
        <dbReference type="ARBA" id="ARBA00022946"/>
    </source>
</evidence>
<evidence type="ECO:0000256" key="5">
    <source>
        <dbReference type="ARBA" id="ARBA00023128"/>
    </source>
</evidence>
<protein>
    <recommendedName>
        <fullName evidence="3">Altered inheritance of mitochondria protein 9, mitochondrial</fullName>
    </recommendedName>
    <alternativeName>
        <fullName evidence="6">Found in mitochondrial proteome protein 29</fullName>
    </alternativeName>
</protein>
<evidence type="ECO:0000313" key="9">
    <source>
        <dbReference type="EMBL" id="KMP04115.1"/>
    </source>
</evidence>
<dbReference type="STRING" id="404692.A0A0J6Y8S9"/>
<proteinExistence type="inferred from homology"/>
<evidence type="ECO:0000256" key="2">
    <source>
        <dbReference type="ARBA" id="ARBA00005543"/>
    </source>
</evidence>
<dbReference type="AlphaFoldDB" id="A0A0J6Y8S9"/>
<feature type="domain" description="Aminoglycoside phosphotransferase" evidence="8">
    <location>
        <begin position="342"/>
        <end position="387"/>
    </location>
</feature>
<dbReference type="OrthoDB" id="2831558at2759"/>
<keyword evidence="4" id="KW-0809">Transit peptide</keyword>
<dbReference type="InterPro" id="IPR011009">
    <property type="entry name" value="Kinase-like_dom_sf"/>
</dbReference>
<feature type="region of interest" description="Disordered" evidence="7">
    <location>
        <begin position="36"/>
        <end position="60"/>
    </location>
</feature>
<dbReference type="PANTHER" id="PTHR36091:SF1">
    <property type="entry name" value="ALTERED INHERITANCE OF MITOCHONDRIA PROTEIN 9, MITOCHONDRIAL"/>
    <property type="match status" value="1"/>
</dbReference>
<gene>
    <name evidence="9" type="ORF">CIRG_03806</name>
</gene>
<evidence type="ECO:0000256" key="7">
    <source>
        <dbReference type="SAM" id="MobiDB-lite"/>
    </source>
</evidence>